<organism evidence="1 2">
    <name type="scientific">Candidatus Magasanikbacteria bacterium GW2011_GWA2_45_39</name>
    <dbReference type="NCBI Taxonomy" id="1619041"/>
    <lineage>
        <taxon>Bacteria</taxon>
        <taxon>Candidatus Magasanikiibacteriota</taxon>
    </lineage>
</organism>
<dbReference type="InterPro" id="IPR016024">
    <property type="entry name" value="ARM-type_fold"/>
</dbReference>
<evidence type="ECO:0000313" key="2">
    <source>
        <dbReference type="Proteomes" id="UP000033999"/>
    </source>
</evidence>
<dbReference type="AlphaFoldDB" id="A0A0G1QCZ7"/>
<reference evidence="1 2" key="1">
    <citation type="journal article" date="2015" name="Nature">
        <title>rRNA introns, odd ribosomes, and small enigmatic genomes across a large radiation of phyla.</title>
        <authorList>
            <person name="Brown C.T."/>
            <person name="Hug L.A."/>
            <person name="Thomas B.C."/>
            <person name="Sharon I."/>
            <person name="Castelle C.J."/>
            <person name="Singh A."/>
            <person name="Wilkins M.J."/>
            <person name="Williams K.H."/>
            <person name="Banfield J.F."/>
        </authorList>
    </citation>
    <scope>NUCLEOTIDE SEQUENCE [LARGE SCALE GENOMIC DNA]</scope>
</reference>
<comment type="caution">
    <text evidence="1">The sequence shown here is derived from an EMBL/GenBank/DDBJ whole genome shotgun (WGS) entry which is preliminary data.</text>
</comment>
<name>A0A0G1QCZ7_9BACT</name>
<dbReference type="SUPFAM" id="SSF48371">
    <property type="entry name" value="ARM repeat"/>
    <property type="match status" value="1"/>
</dbReference>
<gene>
    <name evidence="1" type="ORF">UX10_C0029G0005</name>
</gene>
<protein>
    <submittedName>
        <fullName evidence="1">Uncharacterized protein</fullName>
    </submittedName>
</protein>
<evidence type="ECO:0000313" key="1">
    <source>
        <dbReference type="EMBL" id="KKU06540.1"/>
    </source>
</evidence>
<accession>A0A0G1QCZ7</accession>
<dbReference type="EMBL" id="LCKX01000029">
    <property type="protein sequence ID" value="KKU06540.1"/>
    <property type="molecule type" value="Genomic_DNA"/>
</dbReference>
<sequence length="290" mass="33525">MKSAKKIKDELERMLQMLAFGSPSKFKVAKREIERLWHSDIKEFEKCAPLALEYIRRFDEIQSPKNQAAFASGLSLFFLALSDKYFDTLKNFVLKLIQNPDGYVRESIRKTADWLYVSLTSRVNPFVEKLTVKRKAEQKNAVKQYAKYVKEIQTLIEKYYDKNRDSADYVGDLKPSVYKSLELLWADVTRGDHIFLDDCPSENTLEKRKEIEKKLSAFVTETKSDFDVEDIRSAIYYEEGTDTMTDIIAMLDNGQGAVELQDIIDVITDAWNYFPHKTLGGKSPCQMTGK</sequence>
<proteinExistence type="predicted"/>
<dbReference type="Proteomes" id="UP000033999">
    <property type="component" value="Unassembled WGS sequence"/>
</dbReference>